<proteinExistence type="predicted"/>
<gene>
    <name evidence="8" type="ORF">BEMITA_LOCUS10979</name>
</gene>
<evidence type="ECO:0000256" key="5">
    <source>
        <dbReference type="SAM" id="Phobius"/>
    </source>
</evidence>
<keyword evidence="2 5" id="KW-0812">Transmembrane</keyword>
<feature type="domain" description="LicD/FKTN/FKRP nucleotidyltransferase" evidence="6">
    <location>
        <begin position="291"/>
        <end position="325"/>
    </location>
</feature>
<keyword evidence="9" id="KW-1185">Reference proteome</keyword>
<dbReference type="InterPro" id="IPR045587">
    <property type="entry name" value="FKTN_N"/>
</dbReference>
<dbReference type="Pfam" id="PF19737">
    <property type="entry name" value="FKTN_N"/>
    <property type="match status" value="1"/>
</dbReference>
<sequence length="460" mass="53645">MNKLYVLKTYFYCLICLVFCVQIVFLLFLIVEYKHGFTFRVPSTVFQPSIQDSNQDTTSSNWVDDFRIIGHVMAENHLSIYIIDKCMLAGVQDKTNASNCLKTYSPILLAAHYHEIKHYLSKVIQELQKEDFEVVAFFNGNPEQLIPELISVPVALFVKRKFVFKILFLHGRVDNFWWFGNIQSDSEWERKLSDLNVSPISSELMLHEGALEKFEAVKYNFGKVDGLIPRNVTIFLSELDSCKFIECNHKRAQSFLKKHGITQDGKTQRFQHKIYKILSLTSMIAKQLSTPFWLSSGTCLGYFRQCGIIPYTTDIDIGMFIESYNPKFEDVMIKHGFRLKHKFGLPNDSFELSFNMASDSSLKLDVFFFYKEGQYYWNGGTQVRTAKKFKYIFPKFHLCWTIFLNLKVRVPCETESYILANYGPNWMEPIKQWDWKSSPFNVQGAGVWAESLRKQAIQVF</sequence>
<evidence type="ECO:0000256" key="4">
    <source>
        <dbReference type="ARBA" id="ARBA00023136"/>
    </source>
</evidence>
<dbReference type="Pfam" id="PF04991">
    <property type="entry name" value="LicD"/>
    <property type="match status" value="1"/>
</dbReference>
<comment type="subcellular location">
    <subcellularLocation>
        <location evidence="1">Membrane</location>
        <topology evidence="1">Single-pass membrane protein</topology>
    </subcellularLocation>
</comment>
<evidence type="ECO:0000256" key="3">
    <source>
        <dbReference type="ARBA" id="ARBA00022989"/>
    </source>
</evidence>
<dbReference type="PANTHER" id="PTHR15407">
    <property type="entry name" value="FUKUTIN-RELATED"/>
    <property type="match status" value="1"/>
</dbReference>
<keyword evidence="4 5" id="KW-0472">Membrane</keyword>
<evidence type="ECO:0000313" key="9">
    <source>
        <dbReference type="Proteomes" id="UP001152759"/>
    </source>
</evidence>
<dbReference type="InterPro" id="IPR007074">
    <property type="entry name" value="LicD/FKTN/FKRP_NTP_transf"/>
</dbReference>
<evidence type="ECO:0000256" key="2">
    <source>
        <dbReference type="ARBA" id="ARBA00022692"/>
    </source>
</evidence>
<dbReference type="PANTHER" id="PTHR15407:SF28">
    <property type="entry name" value="RIBITOL-5-PHOSPHATE TRANSFERASE FKTN"/>
    <property type="match status" value="1"/>
</dbReference>
<feature type="domain" description="Ribitol-5-phosphate transferase FKTN N-terminal" evidence="7">
    <location>
        <begin position="17"/>
        <end position="259"/>
    </location>
</feature>
<evidence type="ECO:0000256" key="1">
    <source>
        <dbReference type="ARBA" id="ARBA00004167"/>
    </source>
</evidence>
<dbReference type="GO" id="GO:0009100">
    <property type="term" value="P:glycoprotein metabolic process"/>
    <property type="evidence" value="ECO:0007669"/>
    <property type="project" value="UniProtKB-ARBA"/>
</dbReference>
<reference evidence="8" key="1">
    <citation type="submission" date="2021-12" db="EMBL/GenBank/DDBJ databases">
        <authorList>
            <person name="King R."/>
        </authorList>
    </citation>
    <scope>NUCLEOTIDE SEQUENCE</scope>
</reference>
<dbReference type="KEGG" id="btab:109031360"/>
<organism evidence="8 9">
    <name type="scientific">Bemisia tabaci</name>
    <name type="common">Sweetpotato whitefly</name>
    <name type="synonym">Aleurodes tabaci</name>
    <dbReference type="NCBI Taxonomy" id="7038"/>
    <lineage>
        <taxon>Eukaryota</taxon>
        <taxon>Metazoa</taxon>
        <taxon>Ecdysozoa</taxon>
        <taxon>Arthropoda</taxon>
        <taxon>Hexapoda</taxon>
        <taxon>Insecta</taxon>
        <taxon>Pterygota</taxon>
        <taxon>Neoptera</taxon>
        <taxon>Paraneoptera</taxon>
        <taxon>Hemiptera</taxon>
        <taxon>Sternorrhyncha</taxon>
        <taxon>Aleyrodoidea</taxon>
        <taxon>Aleyrodidae</taxon>
        <taxon>Aleyrodinae</taxon>
        <taxon>Bemisia</taxon>
    </lineage>
</organism>
<evidence type="ECO:0000313" key="8">
    <source>
        <dbReference type="EMBL" id="CAH0392462.1"/>
    </source>
</evidence>
<evidence type="ECO:0008006" key="10">
    <source>
        <dbReference type="Google" id="ProtNLM"/>
    </source>
</evidence>
<feature type="transmembrane region" description="Helical" evidence="5">
    <location>
        <begin position="9"/>
        <end position="31"/>
    </location>
</feature>
<protein>
    <recommendedName>
        <fullName evidence="10">Fukutin</fullName>
    </recommendedName>
</protein>
<name>A0A9P0F517_BEMTA</name>
<keyword evidence="3 5" id="KW-1133">Transmembrane helix</keyword>
<accession>A0A9P0F517</accession>
<evidence type="ECO:0000259" key="7">
    <source>
        <dbReference type="Pfam" id="PF19737"/>
    </source>
</evidence>
<dbReference type="Proteomes" id="UP001152759">
    <property type="component" value="Chromosome 6"/>
</dbReference>
<evidence type="ECO:0000259" key="6">
    <source>
        <dbReference type="Pfam" id="PF04991"/>
    </source>
</evidence>
<dbReference type="EMBL" id="OU963867">
    <property type="protein sequence ID" value="CAH0392462.1"/>
    <property type="molecule type" value="Genomic_DNA"/>
</dbReference>
<dbReference type="AlphaFoldDB" id="A0A9P0F517"/>
<dbReference type="InterPro" id="IPR009644">
    <property type="entry name" value="FKTN/MNN4/W02B3.4-1"/>
</dbReference>
<dbReference type="GO" id="GO:0016020">
    <property type="term" value="C:membrane"/>
    <property type="evidence" value="ECO:0007669"/>
    <property type="project" value="UniProtKB-SubCell"/>
</dbReference>